<name>A0AAN8N9S9_9PEZI</name>
<comment type="caution">
    <text evidence="3">The sequence shown here is derived from an EMBL/GenBank/DDBJ whole genome shotgun (WGS) entry which is preliminary data.</text>
</comment>
<sequence length="216" mass="23351">MKFTNIILVVFSFIITIATAIPAPIHETSINPLKNRELLKPTTQDSLIKRTSCPNLISDVQICIDAVVAINKKYSSQKPYTRNTCKSWAAEVVISLKALISVITAYPSGCTFPPINICVDIFVKLLVTIFIQLEVFISVGGLLGLIILTVEVLLSLLLGLCGDLLEVIVTLCVLIEAKIQVGICGLIIQGCSGLIDSLYLQVLVKLLIQAGISISL</sequence>
<feature type="signal peptide" evidence="2">
    <location>
        <begin position="1"/>
        <end position="20"/>
    </location>
</feature>
<evidence type="ECO:0000313" key="4">
    <source>
        <dbReference type="Proteomes" id="UP001307849"/>
    </source>
</evidence>
<feature type="chain" id="PRO_5042958355" description="Transmembrane protein" evidence="2">
    <location>
        <begin position="21"/>
        <end position="216"/>
    </location>
</feature>
<keyword evidence="1" id="KW-0472">Membrane</keyword>
<accession>A0AAN8N9S9</accession>
<feature type="transmembrane region" description="Helical" evidence="1">
    <location>
        <begin position="153"/>
        <end position="175"/>
    </location>
</feature>
<evidence type="ECO:0000313" key="3">
    <source>
        <dbReference type="EMBL" id="KAK6514301.1"/>
    </source>
</evidence>
<dbReference type="EMBL" id="JAVHJM010000005">
    <property type="protein sequence ID" value="KAK6514301.1"/>
    <property type="molecule type" value="Genomic_DNA"/>
</dbReference>
<dbReference type="Proteomes" id="UP001307849">
    <property type="component" value="Unassembled WGS sequence"/>
</dbReference>
<keyword evidence="2" id="KW-0732">Signal</keyword>
<protein>
    <recommendedName>
        <fullName evidence="5">Transmembrane protein</fullName>
    </recommendedName>
</protein>
<evidence type="ECO:0000256" key="2">
    <source>
        <dbReference type="SAM" id="SignalP"/>
    </source>
</evidence>
<keyword evidence="1" id="KW-1133">Transmembrane helix</keyword>
<dbReference type="AlphaFoldDB" id="A0AAN8N9S9"/>
<reference evidence="3 4" key="1">
    <citation type="submission" date="2019-10" db="EMBL/GenBank/DDBJ databases">
        <authorList>
            <person name="Palmer J.M."/>
        </authorList>
    </citation>
    <scope>NUCLEOTIDE SEQUENCE [LARGE SCALE GENOMIC DNA]</scope>
    <source>
        <strain evidence="3 4">TWF506</strain>
    </source>
</reference>
<feature type="transmembrane region" description="Helical" evidence="1">
    <location>
        <begin position="121"/>
        <end position="147"/>
    </location>
</feature>
<keyword evidence="4" id="KW-1185">Reference proteome</keyword>
<evidence type="ECO:0000256" key="1">
    <source>
        <dbReference type="SAM" id="Phobius"/>
    </source>
</evidence>
<proteinExistence type="predicted"/>
<evidence type="ECO:0008006" key="5">
    <source>
        <dbReference type="Google" id="ProtNLM"/>
    </source>
</evidence>
<keyword evidence="1" id="KW-0812">Transmembrane</keyword>
<gene>
    <name evidence="3" type="ORF">TWF506_008697</name>
</gene>
<organism evidence="3 4">
    <name type="scientific">Arthrobotrys conoides</name>
    <dbReference type="NCBI Taxonomy" id="74498"/>
    <lineage>
        <taxon>Eukaryota</taxon>
        <taxon>Fungi</taxon>
        <taxon>Dikarya</taxon>
        <taxon>Ascomycota</taxon>
        <taxon>Pezizomycotina</taxon>
        <taxon>Orbiliomycetes</taxon>
        <taxon>Orbiliales</taxon>
        <taxon>Orbiliaceae</taxon>
        <taxon>Arthrobotrys</taxon>
    </lineage>
</organism>